<dbReference type="Proteomes" id="UP000237105">
    <property type="component" value="Unassembled WGS sequence"/>
</dbReference>
<accession>A0A2P5CJT9</accession>
<gene>
    <name evidence="1" type="ORF">PanWU01x14_146510</name>
</gene>
<evidence type="ECO:0000313" key="1">
    <source>
        <dbReference type="EMBL" id="PON61274.1"/>
    </source>
</evidence>
<dbReference type="OrthoDB" id="10270393at2759"/>
<evidence type="ECO:0000313" key="2">
    <source>
        <dbReference type="Proteomes" id="UP000237105"/>
    </source>
</evidence>
<protein>
    <submittedName>
        <fullName evidence="1">Uncharacterized protein</fullName>
    </submittedName>
</protein>
<dbReference type="EMBL" id="JXTB01000122">
    <property type="protein sequence ID" value="PON61274.1"/>
    <property type="molecule type" value="Genomic_DNA"/>
</dbReference>
<comment type="caution">
    <text evidence="1">The sequence shown here is derived from an EMBL/GenBank/DDBJ whole genome shotgun (WGS) entry which is preliminary data.</text>
</comment>
<proteinExistence type="predicted"/>
<sequence>MSRWHIAAAPGGDEGSYKFTECSDKGHQLYNYIFRQLHMKDIYIVAIFDEEEWQKNPVGNQVELLLKRGSYWRPCRNGYPKNKRAEVNVQTGSLAAKCSHQNHR</sequence>
<reference evidence="2" key="1">
    <citation type="submission" date="2016-06" db="EMBL/GenBank/DDBJ databases">
        <title>Parallel loss of symbiosis genes in relatives of nitrogen-fixing non-legume Parasponia.</title>
        <authorList>
            <person name="Van Velzen R."/>
            <person name="Holmer R."/>
            <person name="Bu F."/>
            <person name="Rutten L."/>
            <person name="Van Zeijl A."/>
            <person name="Liu W."/>
            <person name="Santuari L."/>
            <person name="Cao Q."/>
            <person name="Sharma T."/>
            <person name="Shen D."/>
            <person name="Roswanjaya Y."/>
            <person name="Wardhani T."/>
            <person name="Kalhor M.S."/>
            <person name="Jansen J."/>
            <person name="Van den Hoogen J."/>
            <person name="Gungor B."/>
            <person name="Hartog M."/>
            <person name="Hontelez J."/>
            <person name="Verver J."/>
            <person name="Yang W.-C."/>
            <person name="Schijlen E."/>
            <person name="Repin R."/>
            <person name="Schilthuizen M."/>
            <person name="Schranz E."/>
            <person name="Heidstra R."/>
            <person name="Miyata K."/>
            <person name="Fedorova E."/>
            <person name="Kohlen W."/>
            <person name="Bisseling T."/>
            <person name="Smit S."/>
            <person name="Geurts R."/>
        </authorList>
    </citation>
    <scope>NUCLEOTIDE SEQUENCE [LARGE SCALE GENOMIC DNA]</scope>
    <source>
        <strain evidence="2">cv. WU1-14</strain>
    </source>
</reference>
<keyword evidence="2" id="KW-1185">Reference proteome</keyword>
<organism evidence="1 2">
    <name type="scientific">Parasponia andersonii</name>
    <name type="common">Sponia andersonii</name>
    <dbReference type="NCBI Taxonomy" id="3476"/>
    <lineage>
        <taxon>Eukaryota</taxon>
        <taxon>Viridiplantae</taxon>
        <taxon>Streptophyta</taxon>
        <taxon>Embryophyta</taxon>
        <taxon>Tracheophyta</taxon>
        <taxon>Spermatophyta</taxon>
        <taxon>Magnoliopsida</taxon>
        <taxon>eudicotyledons</taxon>
        <taxon>Gunneridae</taxon>
        <taxon>Pentapetalae</taxon>
        <taxon>rosids</taxon>
        <taxon>fabids</taxon>
        <taxon>Rosales</taxon>
        <taxon>Cannabaceae</taxon>
        <taxon>Parasponia</taxon>
    </lineage>
</organism>
<dbReference type="AlphaFoldDB" id="A0A2P5CJT9"/>
<name>A0A2P5CJT9_PARAD</name>